<dbReference type="PROSITE" id="PS51257">
    <property type="entry name" value="PROKAR_LIPOPROTEIN"/>
    <property type="match status" value="1"/>
</dbReference>
<dbReference type="Proteomes" id="UP000549113">
    <property type="component" value="Unassembled WGS sequence"/>
</dbReference>
<comment type="similarity">
    <text evidence="1">Belongs to the leucine-binding protein family.</text>
</comment>
<dbReference type="AlphaFoldDB" id="A0AA40VNZ2"/>
<evidence type="ECO:0000256" key="2">
    <source>
        <dbReference type="ARBA" id="ARBA00022729"/>
    </source>
</evidence>
<accession>A0AA40VNZ2</accession>
<dbReference type="PANTHER" id="PTHR47235:SF1">
    <property type="entry name" value="BLR6548 PROTEIN"/>
    <property type="match status" value="1"/>
</dbReference>
<evidence type="ECO:0000256" key="1">
    <source>
        <dbReference type="ARBA" id="ARBA00010062"/>
    </source>
</evidence>
<dbReference type="SUPFAM" id="SSF53822">
    <property type="entry name" value="Periplasmic binding protein-like I"/>
    <property type="match status" value="1"/>
</dbReference>
<organism evidence="5 6">
    <name type="scientific">Microbacterium invictum</name>
    <dbReference type="NCBI Taxonomy" id="515415"/>
    <lineage>
        <taxon>Bacteria</taxon>
        <taxon>Bacillati</taxon>
        <taxon>Actinomycetota</taxon>
        <taxon>Actinomycetes</taxon>
        <taxon>Micrococcales</taxon>
        <taxon>Microbacteriaceae</taxon>
        <taxon>Microbacterium</taxon>
    </lineage>
</organism>
<feature type="signal peptide" evidence="3">
    <location>
        <begin position="1"/>
        <end position="22"/>
    </location>
</feature>
<name>A0AA40VNZ2_9MICO</name>
<dbReference type="Gene3D" id="3.40.50.2300">
    <property type="match status" value="2"/>
</dbReference>
<evidence type="ECO:0000259" key="4">
    <source>
        <dbReference type="Pfam" id="PF13458"/>
    </source>
</evidence>
<dbReference type="PANTHER" id="PTHR47235">
    <property type="entry name" value="BLR6548 PROTEIN"/>
    <property type="match status" value="1"/>
</dbReference>
<evidence type="ECO:0000256" key="3">
    <source>
        <dbReference type="SAM" id="SignalP"/>
    </source>
</evidence>
<comment type="caution">
    <text evidence="5">The sequence shown here is derived from an EMBL/GenBank/DDBJ whole genome shotgun (WGS) entry which is preliminary data.</text>
</comment>
<dbReference type="InterPro" id="IPR028082">
    <property type="entry name" value="Peripla_BP_I"/>
</dbReference>
<feature type="domain" description="Leucine-binding protein" evidence="4">
    <location>
        <begin position="36"/>
        <end position="380"/>
    </location>
</feature>
<protein>
    <submittedName>
        <fullName evidence="5">Branched-chain amino acid transport system substrate-binding protein</fullName>
    </submittedName>
</protein>
<sequence length="396" mass="41666">MNRKSTVVAGAAALLLALTACSGSTDTPRDGGDTSPIKVGSVNALSGPAIFPEASEAAQAVFDRFNEAGGLDGRPIEYTILDDKADPATAAASAREVVESNESVALVGSASLLDCEINGEYYVQQDILSIQGTGVDQVCFDNPNISPVNVGPFGDTTMTLTYGSEELGLEKICGLLEVTGGTQPAYEAAIAEWSEITGKELVYLDDTVPYGGSDYTPYIVRAKEAGCDAVYSNAVEPDGIGQIKAAEAQGWSDVTFLYLTSVYSEQFATAVGEAGNGVSVPAEFAPFTDDTLEANADWRALMEDNDISLTSFSQGGYLAATYFIEVLEGIDGDITREAVNEALRGMTTPIENGMVGTPWIFGDGETHNSNRAGWPVKLESNAGAWATAADDWFLLD</sequence>
<dbReference type="InterPro" id="IPR028081">
    <property type="entry name" value="Leu-bd"/>
</dbReference>
<feature type="chain" id="PRO_5041450491" evidence="3">
    <location>
        <begin position="23"/>
        <end position="396"/>
    </location>
</feature>
<dbReference type="CDD" id="cd06341">
    <property type="entry name" value="PBP1_ABC_ligand_binding-like"/>
    <property type="match status" value="1"/>
</dbReference>
<evidence type="ECO:0000313" key="6">
    <source>
        <dbReference type="Proteomes" id="UP000549113"/>
    </source>
</evidence>
<proteinExistence type="inferred from homology"/>
<evidence type="ECO:0000313" key="5">
    <source>
        <dbReference type="EMBL" id="MBB4141317.1"/>
    </source>
</evidence>
<dbReference type="Pfam" id="PF13458">
    <property type="entry name" value="Peripla_BP_6"/>
    <property type="match status" value="1"/>
</dbReference>
<keyword evidence="6" id="KW-1185">Reference proteome</keyword>
<dbReference type="RefSeq" id="WP_183500807.1">
    <property type="nucleotide sequence ID" value="NZ_BAABCO010000003.1"/>
</dbReference>
<gene>
    <name evidence="5" type="ORF">BKA10_003111</name>
</gene>
<reference evidence="5 6" key="1">
    <citation type="submission" date="2020-08" db="EMBL/GenBank/DDBJ databases">
        <title>Sequencing the genomes of 1000 actinobacteria strains.</title>
        <authorList>
            <person name="Klenk H.-P."/>
        </authorList>
    </citation>
    <scope>NUCLEOTIDE SEQUENCE [LARGE SCALE GENOMIC DNA]</scope>
    <source>
        <strain evidence="5 6">DSM 19600</strain>
    </source>
</reference>
<keyword evidence="2 3" id="KW-0732">Signal</keyword>
<dbReference type="EMBL" id="JACIFH010000001">
    <property type="protein sequence ID" value="MBB4141317.1"/>
    <property type="molecule type" value="Genomic_DNA"/>
</dbReference>